<organism evidence="1 2">
    <name type="scientific">SAR86 cluster bacterium</name>
    <dbReference type="NCBI Taxonomy" id="2030880"/>
    <lineage>
        <taxon>Bacteria</taxon>
        <taxon>Pseudomonadati</taxon>
        <taxon>Pseudomonadota</taxon>
        <taxon>Gammaproteobacteria</taxon>
        <taxon>SAR86 cluster</taxon>
    </lineage>
</organism>
<evidence type="ECO:0000313" key="2">
    <source>
        <dbReference type="Proteomes" id="UP000218327"/>
    </source>
</evidence>
<comment type="caution">
    <text evidence="1">The sequence shown here is derived from an EMBL/GenBank/DDBJ whole genome shotgun (WGS) entry which is preliminary data.</text>
</comment>
<dbReference type="AlphaFoldDB" id="A0A2A5B167"/>
<name>A0A2A5B167_9GAMM</name>
<evidence type="ECO:0000313" key="1">
    <source>
        <dbReference type="EMBL" id="PCJ25215.1"/>
    </source>
</evidence>
<reference evidence="2" key="1">
    <citation type="submission" date="2017-08" db="EMBL/GenBank/DDBJ databases">
        <title>A dynamic microbial community with high functional redundancy inhabits the cold, oxic subseafloor aquifer.</title>
        <authorList>
            <person name="Tully B.J."/>
            <person name="Wheat C.G."/>
            <person name="Glazer B.T."/>
            <person name="Huber J.A."/>
        </authorList>
    </citation>
    <scope>NUCLEOTIDE SEQUENCE [LARGE SCALE GENOMIC DNA]</scope>
</reference>
<dbReference type="InterPro" id="IPR023393">
    <property type="entry name" value="START-like_dom_sf"/>
</dbReference>
<dbReference type="SUPFAM" id="SSF55961">
    <property type="entry name" value="Bet v1-like"/>
    <property type="match status" value="1"/>
</dbReference>
<evidence type="ECO:0008006" key="3">
    <source>
        <dbReference type="Google" id="ProtNLM"/>
    </source>
</evidence>
<proteinExistence type="predicted"/>
<accession>A0A2A5B167</accession>
<protein>
    <recommendedName>
        <fullName evidence="3">DUF1857 domain-containing protein</fullName>
    </recommendedName>
</protein>
<sequence length="164" mass="19103">MNFDIREENILLEFEHVIQINDLTDRDIMVLDRSQLWEGLIFRARRPDKFVNNLAVETEDLASDEFERVITVGKSKFIERVVMYPDGRIHTKTIEDIEQLSAESMTQIEEPEAGFLFVRFTYTRELEIEDGGENLEDHLKAAYLQTDRDAIEMIRTLADSGVFG</sequence>
<dbReference type="Proteomes" id="UP000218327">
    <property type="component" value="Unassembled WGS sequence"/>
</dbReference>
<dbReference type="EMBL" id="NVVJ01000019">
    <property type="protein sequence ID" value="PCJ25215.1"/>
    <property type="molecule type" value="Genomic_DNA"/>
</dbReference>
<dbReference type="Gene3D" id="3.30.530.20">
    <property type="match status" value="1"/>
</dbReference>
<dbReference type="Pfam" id="PF08982">
    <property type="entry name" value="AtaL"/>
    <property type="match status" value="1"/>
</dbReference>
<dbReference type="InterPro" id="IPR015075">
    <property type="entry name" value="AtaL"/>
</dbReference>
<gene>
    <name evidence="1" type="ORF">COA96_07900</name>
</gene>